<feature type="compositionally biased region" description="Basic and acidic residues" evidence="1">
    <location>
        <begin position="33"/>
        <end position="48"/>
    </location>
</feature>
<feature type="domain" description="UBA" evidence="2">
    <location>
        <begin position="592"/>
        <end position="636"/>
    </location>
</feature>
<sequence length="636" mass="71470">MNSRSTASDSSPTLSEAENDLEQQLLTSITEDNPFKWDEVVSKAHPQRDNAYGPPPALPRKSSKRKSCVSDNSRHSRLPSIHITSALQRRNSRRGSLPAVRTSSKSDKGKAKMLTITIPPMERRMSDDFTLSPLPEPGSLAGRNISPQVAEGVILSILQSLESLDDLFATAVVNKGFYRVFKRHELSLMRGALKKMSPPAWEHREICPPGYNDKEPDTARPNRDYTPTTYLQHYMRDMYIIAALKSLIIDQCQSFLRPETAAALSSDDQVESSRVDDAFWRIWTFCKIFGCGKGREDDIVAQMDWLKGGALVHQKACRSTILTTDSFDITGAFASAPDCFAKGNENGLSAEQLYDMTELWTCLGVLLQGFEGRIEQARQHGLYEHTNILGGDIDGEEVLLDEWYHYLLTLGLSTILDLAASSKSPDTSAFRVAAENGWMKWKVPEHGGSRKTFLKEAVSRVYEEKIASSFASSSQREVMRQMSKQRIQNHITEIRERKKNREYKEVRMSQERPMSEWEGVIRTLTTTKPGKHAPPIPPMRYPPPTIALPPIPVAKNRTVAMPVLPSPPIEEHPAFLQHPLQRDIFQSDAAENTADKAIYRIVEMGFTADQARQALRMTDMGDGLRVDRAVELLLRA</sequence>
<dbReference type="EMBL" id="KV748453">
    <property type="protein sequence ID" value="OCL15398.1"/>
    <property type="molecule type" value="Genomic_DNA"/>
</dbReference>
<dbReference type="OrthoDB" id="5376710at2759"/>
<gene>
    <name evidence="3" type="ORF">AOQ84DRAFT_329475</name>
</gene>
<name>A0A8E2FEC9_9PEZI</name>
<evidence type="ECO:0000313" key="4">
    <source>
        <dbReference type="Proteomes" id="UP000250140"/>
    </source>
</evidence>
<dbReference type="AlphaFoldDB" id="A0A8E2FEC9"/>
<dbReference type="SUPFAM" id="SSF46934">
    <property type="entry name" value="UBA-like"/>
    <property type="match status" value="1"/>
</dbReference>
<proteinExistence type="predicted"/>
<evidence type="ECO:0000256" key="1">
    <source>
        <dbReference type="SAM" id="MobiDB-lite"/>
    </source>
</evidence>
<accession>A0A8E2FEC9</accession>
<dbReference type="CDD" id="cd14291">
    <property type="entry name" value="UBA1_NUB1_like"/>
    <property type="match status" value="1"/>
</dbReference>
<dbReference type="InterPro" id="IPR015940">
    <property type="entry name" value="UBA"/>
</dbReference>
<organism evidence="3 4">
    <name type="scientific">Glonium stellatum</name>
    <dbReference type="NCBI Taxonomy" id="574774"/>
    <lineage>
        <taxon>Eukaryota</taxon>
        <taxon>Fungi</taxon>
        <taxon>Dikarya</taxon>
        <taxon>Ascomycota</taxon>
        <taxon>Pezizomycotina</taxon>
        <taxon>Dothideomycetes</taxon>
        <taxon>Pleosporomycetidae</taxon>
        <taxon>Gloniales</taxon>
        <taxon>Gloniaceae</taxon>
        <taxon>Glonium</taxon>
    </lineage>
</organism>
<feature type="region of interest" description="Disordered" evidence="1">
    <location>
        <begin position="1"/>
        <end position="110"/>
    </location>
</feature>
<protein>
    <recommendedName>
        <fullName evidence="2">UBA domain-containing protein</fullName>
    </recommendedName>
</protein>
<dbReference type="PROSITE" id="PS50030">
    <property type="entry name" value="UBA"/>
    <property type="match status" value="1"/>
</dbReference>
<dbReference type="Gene3D" id="1.10.8.10">
    <property type="entry name" value="DNA helicase RuvA subunit, C-terminal domain"/>
    <property type="match status" value="1"/>
</dbReference>
<dbReference type="InterPro" id="IPR009060">
    <property type="entry name" value="UBA-like_sf"/>
</dbReference>
<reference evidence="3 4" key="1">
    <citation type="journal article" date="2016" name="Nat. Commun.">
        <title>Ectomycorrhizal ecology is imprinted in the genome of the dominant symbiotic fungus Cenococcum geophilum.</title>
        <authorList>
            <consortium name="DOE Joint Genome Institute"/>
            <person name="Peter M."/>
            <person name="Kohler A."/>
            <person name="Ohm R.A."/>
            <person name="Kuo A."/>
            <person name="Krutzmann J."/>
            <person name="Morin E."/>
            <person name="Arend M."/>
            <person name="Barry K.W."/>
            <person name="Binder M."/>
            <person name="Choi C."/>
            <person name="Clum A."/>
            <person name="Copeland A."/>
            <person name="Grisel N."/>
            <person name="Haridas S."/>
            <person name="Kipfer T."/>
            <person name="LaButti K."/>
            <person name="Lindquist E."/>
            <person name="Lipzen A."/>
            <person name="Maire R."/>
            <person name="Meier B."/>
            <person name="Mihaltcheva S."/>
            <person name="Molinier V."/>
            <person name="Murat C."/>
            <person name="Poggeler S."/>
            <person name="Quandt C.A."/>
            <person name="Sperisen C."/>
            <person name="Tritt A."/>
            <person name="Tisserant E."/>
            <person name="Crous P.W."/>
            <person name="Henrissat B."/>
            <person name="Nehls U."/>
            <person name="Egli S."/>
            <person name="Spatafora J.W."/>
            <person name="Grigoriev I.V."/>
            <person name="Martin F.M."/>
        </authorList>
    </citation>
    <scope>NUCLEOTIDE SEQUENCE [LARGE SCALE GENOMIC DNA]</scope>
    <source>
        <strain evidence="3 4">CBS 207.34</strain>
    </source>
</reference>
<evidence type="ECO:0000259" key="2">
    <source>
        <dbReference type="PROSITE" id="PS50030"/>
    </source>
</evidence>
<keyword evidence="4" id="KW-1185">Reference proteome</keyword>
<evidence type="ECO:0000313" key="3">
    <source>
        <dbReference type="EMBL" id="OCL15398.1"/>
    </source>
</evidence>
<feature type="compositionally biased region" description="Polar residues" evidence="1">
    <location>
        <begin position="1"/>
        <end position="31"/>
    </location>
</feature>
<dbReference type="Proteomes" id="UP000250140">
    <property type="component" value="Unassembled WGS sequence"/>
</dbReference>